<dbReference type="PANTHER" id="PTHR21461">
    <property type="entry name" value="GLYCOSYLTRANSFERASE FAMILY 92 PROTEIN"/>
    <property type="match status" value="1"/>
</dbReference>
<gene>
    <name evidence="9" type="ORF">NP493_329g02024</name>
</gene>
<keyword evidence="5 8" id="KW-0812">Transmembrane</keyword>
<evidence type="ECO:0000256" key="6">
    <source>
        <dbReference type="ARBA" id="ARBA00022989"/>
    </source>
</evidence>
<keyword evidence="7 8" id="KW-0472">Membrane</keyword>
<reference evidence="9" key="1">
    <citation type="journal article" date="2023" name="Mol. Biol. Evol.">
        <title>Third-Generation Sequencing Reveals the Adaptive Role of the Epigenome in Three Deep-Sea Polychaetes.</title>
        <authorList>
            <person name="Perez M."/>
            <person name="Aroh O."/>
            <person name="Sun Y."/>
            <person name="Lan Y."/>
            <person name="Juniper S.K."/>
            <person name="Young C.R."/>
            <person name="Angers B."/>
            <person name="Qian P.Y."/>
        </authorList>
    </citation>
    <scope>NUCLEOTIDE SEQUENCE</scope>
    <source>
        <strain evidence="9">R07B-5</strain>
    </source>
</reference>
<comment type="caution">
    <text evidence="9">The sequence shown here is derived from an EMBL/GenBank/DDBJ whole genome shotgun (WGS) entry which is preliminary data.</text>
</comment>
<sequence length="547" mass="62298">MFFPVSIVTAMLSQVKRFGVRKSILLLVLVPYLFLLGIFHSRLNTHVKSSDANAGDDNASTRAELIARHLQRAGSDQTDSQRVQQRQLQRAAASRLVSILQNDSLSMREKAELALRHVSSAEQFNTEPQDFDEINTERTWTVQLKDVRFPAGETEPSSQQRMESYFALSVCNASSPGEQSFQLLQNIYVYSAYYDDRRRNAPYVRVIALSPSRDQPQLFCHFIGRQNRTTAVSYYEMCENHSHRYGGWILSCPVPSVHSPSKTCTVTVSTSEDPTDGGATINVRPITKMSRKRRFGVCVPPLFGNIPAVTLIQFIELSKLLGAEHFYFYAHDVTEDIRKVLQHHKRDGTVTVIPWTLPARAVNKVWYHGQLVAINDCLYRGMSSFKYLAFNDIDEFIVPHRHFDWNTMLRDTQRDAQLAAAQCSGFSFQSAFFDQHVRADSDEDSPVGYDLASDLRTRAFSRIRSKVIVESRKIFELGIHHISKPIIDRYQPCMVSPKLAFVHHYRKCTSDFEPDMNCGAFKRDNATLRYAAKLTTNVKKVMTSLGL</sequence>
<keyword evidence="4 8" id="KW-0808">Transferase</keyword>
<evidence type="ECO:0000256" key="4">
    <source>
        <dbReference type="ARBA" id="ARBA00022679"/>
    </source>
</evidence>
<protein>
    <recommendedName>
        <fullName evidence="8">Glycosyltransferase family 92 protein</fullName>
        <ecNumber evidence="8">2.4.1.-</ecNumber>
    </recommendedName>
</protein>
<dbReference type="Proteomes" id="UP001209878">
    <property type="component" value="Unassembled WGS sequence"/>
</dbReference>
<organism evidence="9 10">
    <name type="scientific">Ridgeia piscesae</name>
    <name type="common">Tubeworm</name>
    <dbReference type="NCBI Taxonomy" id="27915"/>
    <lineage>
        <taxon>Eukaryota</taxon>
        <taxon>Metazoa</taxon>
        <taxon>Spiralia</taxon>
        <taxon>Lophotrochozoa</taxon>
        <taxon>Annelida</taxon>
        <taxon>Polychaeta</taxon>
        <taxon>Sedentaria</taxon>
        <taxon>Canalipalpata</taxon>
        <taxon>Sabellida</taxon>
        <taxon>Siboglinidae</taxon>
        <taxon>Ridgeia</taxon>
    </lineage>
</organism>
<keyword evidence="3 8" id="KW-0328">Glycosyltransferase</keyword>
<comment type="similarity">
    <text evidence="2 8">Belongs to the glycosyltransferase 92 family.</text>
</comment>
<dbReference type="GO" id="GO:0016757">
    <property type="term" value="F:glycosyltransferase activity"/>
    <property type="evidence" value="ECO:0007669"/>
    <property type="project" value="UniProtKB-UniRule"/>
</dbReference>
<evidence type="ECO:0000256" key="2">
    <source>
        <dbReference type="ARBA" id="ARBA00007647"/>
    </source>
</evidence>
<evidence type="ECO:0000256" key="3">
    <source>
        <dbReference type="ARBA" id="ARBA00022676"/>
    </source>
</evidence>
<evidence type="ECO:0000256" key="7">
    <source>
        <dbReference type="ARBA" id="ARBA00023136"/>
    </source>
</evidence>
<name>A0AAD9NWB7_RIDPI</name>
<proteinExistence type="inferred from homology"/>
<dbReference type="Pfam" id="PF01697">
    <property type="entry name" value="Glyco_transf_92"/>
    <property type="match status" value="1"/>
</dbReference>
<dbReference type="GO" id="GO:0016020">
    <property type="term" value="C:membrane"/>
    <property type="evidence" value="ECO:0007669"/>
    <property type="project" value="UniProtKB-SubCell"/>
</dbReference>
<evidence type="ECO:0000256" key="5">
    <source>
        <dbReference type="ARBA" id="ARBA00022692"/>
    </source>
</evidence>
<evidence type="ECO:0000256" key="1">
    <source>
        <dbReference type="ARBA" id="ARBA00004167"/>
    </source>
</evidence>
<feature type="transmembrane region" description="Helical" evidence="8">
    <location>
        <begin position="24"/>
        <end position="43"/>
    </location>
</feature>
<comment type="subcellular location">
    <subcellularLocation>
        <location evidence="1">Membrane</location>
        <topology evidence="1">Single-pass membrane protein</topology>
    </subcellularLocation>
</comment>
<keyword evidence="10" id="KW-1185">Reference proteome</keyword>
<evidence type="ECO:0000256" key="8">
    <source>
        <dbReference type="RuleBase" id="RU366017"/>
    </source>
</evidence>
<evidence type="ECO:0000313" key="9">
    <source>
        <dbReference type="EMBL" id="KAK2182979.1"/>
    </source>
</evidence>
<dbReference type="PANTHER" id="PTHR21461:SF69">
    <property type="entry name" value="GLYCOSYLTRANSFERASE FAMILY 92 PROTEIN"/>
    <property type="match status" value="1"/>
</dbReference>
<evidence type="ECO:0000313" key="10">
    <source>
        <dbReference type="Proteomes" id="UP001209878"/>
    </source>
</evidence>
<accession>A0AAD9NWB7</accession>
<dbReference type="EMBL" id="JAODUO010000329">
    <property type="protein sequence ID" value="KAK2182979.1"/>
    <property type="molecule type" value="Genomic_DNA"/>
</dbReference>
<dbReference type="GO" id="GO:0005737">
    <property type="term" value="C:cytoplasm"/>
    <property type="evidence" value="ECO:0007669"/>
    <property type="project" value="TreeGrafter"/>
</dbReference>
<dbReference type="EC" id="2.4.1.-" evidence="8"/>
<dbReference type="AlphaFoldDB" id="A0AAD9NWB7"/>
<keyword evidence="6 8" id="KW-1133">Transmembrane helix</keyword>
<dbReference type="InterPro" id="IPR008166">
    <property type="entry name" value="Glyco_transf_92"/>
</dbReference>